<reference evidence="2" key="1">
    <citation type="submission" date="2021-02" db="EMBL/GenBank/DDBJ databases">
        <title>First Annotated Genome of the Yellow-green Alga Tribonema minus.</title>
        <authorList>
            <person name="Mahan K.M."/>
        </authorList>
    </citation>
    <scope>NUCLEOTIDE SEQUENCE</scope>
    <source>
        <strain evidence="2">UTEX B ZZ1240</strain>
    </source>
</reference>
<dbReference type="SUPFAM" id="SSF53474">
    <property type="entry name" value="alpha/beta-Hydrolases"/>
    <property type="match status" value="1"/>
</dbReference>
<feature type="non-terminal residue" evidence="2">
    <location>
        <position position="1"/>
    </location>
</feature>
<organism evidence="2 3">
    <name type="scientific">Tribonema minus</name>
    <dbReference type="NCBI Taxonomy" id="303371"/>
    <lineage>
        <taxon>Eukaryota</taxon>
        <taxon>Sar</taxon>
        <taxon>Stramenopiles</taxon>
        <taxon>Ochrophyta</taxon>
        <taxon>PX clade</taxon>
        <taxon>Xanthophyceae</taxon>
        <taxon>Tribonematales</taxon>
        <taxon>Tribonemataceae</taxon>
        <taxon>Tribonema</taxon>
    </lineage>
</organism>
<dbReference type="AlphaFoldDB" id="A0A835YMZ3"/>
<dbReference type="OrthoDB" id="426718at2759"/>
<dbReference type="EMBL" id="JAFCMP010000517">
    <property type="protein sequence ID" value="KAG5178230.1"/>
    <property type="molecule type" value="Genomic_DNA"/>
</dbReference>
<feature type="domain" description="Fungal lipase-type" evidence="1">
    <location>
        <begin position="8"/>
        <end position="79"/>
    </location>
</feature>
<dbReference type="InterPro" id="IPR002921">
    <property type="entry name" value="Fungal_lipase-type"/>
</dbReference>
<dbReference type="Pfam" id="PF01764">
    <property type="entry name" value="Lipase_3"/>
    <property type="match status" value="1"/>
</dbReference>
<keyword evidence="3" id="KW-1185">Reference proteome</keyword>
<name>A0A835YMZ3_9STRA</name>
<evidence type="ECO:0000259" key="1">
    <source>
        <dbReference type="Pfam" id="PF01764"/>
    </source>
</evidence>
<dbReference type="Gene3D" id="3.40.50.1820">
    <property type="entry name" value="alpha/beta hydrolase"/>
    <property type="match status" value="1"/>
</dbReference>
<comment type="caution">
    <text evidence="2">The sequence shown here is derived from an EMBL/GenBank/DDBJ whole genome shotgun (WGS) entry which is preliminary data.</text>
</comment>
<evidence type="ECO:0000313" key="2">
    <source>
        <dbReference type="EMBL" id="KAG5178230.1"/>
    </source>
</evidence>
<dbReference type="InterPro" id="IPR029058">
    <property type="entry name" value="AB_hydrolase_fold"/>
</dbReference>
<evidence type="ECO:0000313" key="3">
    <source>
        <dbReference type="Proteomes" id="UP000664859"/>
    </source>
</evidence>
<dbReference type="GO" id="GO:0006629">
    <property type="term" value="P:lipid metabolic process"/>
    <property type="evidence" value="ECO:0007669"/>
    <property type="project" value="InterPro"/>
</dbReference>
<dbReference type="Proteomes" id="UP000664859">
    <property type="component" value="Unassembled WGS sequence"/>
</dbReference>
<proteinExistence type="predicted"/>
<accession>A0A835YMZ3</accession>
<sequence length="79" mass="8517">TAAKYSPGRAHAGFHMQQRRLLRLCIDELHERLSQPHAVLLCVGHSAGACVAALTALQLVQCYGDAISFIGFGMPRLGD</sequence>
<feature type="non-terminal residue" evidence="2">
    <location>
        <position position="79"/>
    </location>
</feature>
<gene>
    <name evidence="2" type="ORF">JKP88DRAFT_154776</name>
</gene>
<protein>
    <recommendedName>
        <fullName evidence="1">Fungal lipase-type domain-containing protein</fullName>
    </recommendedName>
</protein>